<dbReference type="Gene3D" id="3.30.450.40">
    <property type="match status" value="1"/>
</dbReference>
<gene>
    <name evidence="1" type="ORF">HXZ27_16200</name>
</gene>
<dbReference type="EMBL" id="CP058322">
    <property type="protein sequence ID" value="QLD25559.1"/>
    <property type="molecule type" value="Genomic_DNA"/>
</dbReference>
<dbReference type="SUPFAM" id="SSF55781">
    <property type="entry name" value="GAF domain-like"/>
    <property type="match status" value="1"/>
</dbReference>
<dbReference type="InterPro" id="IPR029016">
    <property type="entry name" value="GAF-like_dom_sf"/>
</dbReference>
<dbReference type="KEGG" id="mcab:HXZ27_16200"/>
<dbReference type="Proteomes" id="UP000509335">
    <property type="component" value="Chromosome"/>
</dbReference>
<dbReference type="AlphaFoldDB" id="A0A7H8XN26"/>
<evidence type="ECO:0000313" key="1">
    <source>
        <dbReference type="EMBL" id="QLD25559.1"/>
    </source>
</evidence>
<organism evidence="1 2">
    <name type="scientific">Micromonospora carbonacea</name>
    <dbReference type="NCBI Taxonomy" id="47853"/>
    <lineage>
        <taxon>Bacteria</taxon>
        <taxon>Bacillati</taxon>
        <taxon>Actinomycetota</taxon>
        <taxon>Actinomycetes</taxon>
        <taxon>Micromonosporales</taxon>
        <taxon>Micromonosporaceae</taxon>
        <taxon>Micromonospora</taxon>
    </lineage>
</organism>
<proteinExistence type="predicted"/>
<name>A0A7H8XN26_9ACTN</name>
<sequence length="212" mass="22384">MSHFTEPQATSTESVDTAENRELLTSIVTVSRSIFGAAASSVFLFDQESNELVFKAVSGKGEGLLVGTRFPADRGVAGWVVATGQAVTTADLTANPVFARDLAERTGYVPDSIMAVPVVHRHDTLGVLQVLDPHPQSRSSIADLDLLAMFADQAALSLHILLRDDAARAAGDAGFAVLGRISTLLNGMDAEQRGRGVQMVESLHGILAGMAR</sequence>
<protein>
    <submittedName>
        <fullName evidence="1">GAF domain-containing protein</fullName>
    </submittedName>
</protein>
<dbReference type="SMART" id="SM00065">
    <property type="entry name" value="GAF"/>
    <property type="match status" value="1"/>
</dbReference>
<dbReference type="InterPro" id="IPR003018">
    <property type="entry name" value="GAF"/>
</dbReference>
<accession>A0A7H8XN26</accession>
<reference evidence="1 2" key="1">
    <citation type="submission" date="2020-07" db="EMBL/GenBank/DDBJ databases">
        <title>A bifunctional nitrone conjugated secondary metabolite targeting the ribosome.</title>
        <authorList>
            <person name="Limbrick E.M."/>
            <person name="Graf M."/>
            <person name="Derewacz D.K."/>
            <person name="Nguyen F."/>
            <person name="Spraggins J.M."/>
            <person name="Wieland M."/>
            <person name="Ynigez-Gutierrez A.E."/>
            <person name="Reisman B.J."/>
            <person name="Zinshteyn B."/>
            <person name="McCulloch K."/>
            <person name="Iverson T.M."/>
            <person name="Green R."/>
            <person name="Wilson D.N."/>
            <person name="Bachmann B.O."/>
        </authorList>
    </citation>
    <scope>NUCLEOTIDE SEQUENCE [LARGE SCALE GENOMIC DNA]</scope>
    <source>
        <strain evidence="2">aurantiaca</strain>
    </source>
</reference>
<dbReference type="Pfam" id="PF01590">
    <property type="entry name" value="GAF"/>
    <property type="match status" value="1"/>
</dbReference>
<evidence type="ECO:0000313" key="2">
    <source>
        <dbReference type="Proteomes" id="UP000509335"/>
    </source>
</evidence>